<comment type="caution">
    <text evidence="6">The sequence shown here is derived from an EMBL/GenBank/DDBJ whole genome shotgun (WGS) entry which is preliminary data.</text>
</comment>
<dbReference type="GO" id="GO:0030272">
    <property type="term" value="F:5-formyltetrahydrofolate cyclo-ligase activity"/>
    <property type="evidence" value="ECO:0007669"/>
    <property type="project" value="UniProtKB-EC"/>
</dbReference>
<dbReference type="PANTHER" id="PTHR23407:SF1">
    <property type="entry name" value="5-FORMYLTETRAHYDROFOLATE CYCLO-LIGASE"/>
    <property type="match status" value="1"/>
</dbReference>
<keyword evidence="4" id="KW-0460">Magnesium</keyword>
<feature type="region of interest" description="Disordered" evidence="5">
    <location>
        <begin position="1"/>
        <end position="25"/>
    </location>
</feature>
<protein>
    <recommendedName>
        <fullName evidence="4">5-formyltetrahydrofolate cyclo-ligase</fullName>
        <ecNumber evidence="4">6.3.3.2</ecNumber>
    </recommendedName>
</protein>
<dbReference type="GO" id="GO:0035999">
    <property type="term" value="P:tetrahydrofolate interconversion"/>
    <property type="evidence" value="ECO:0007669"/>
    <property type="project" value="TreeGrafter"/>
</dbReference>
<dbReference type="InterPro" id="IPR002698">
    <property type="entry name" value="FTHF_cligase"/>
</dbReference>
<evidence type="ECO:0000313" key="7">
    <source>
        <dbReference type="Proteomes" id="UP000278351"/>
    </source>
</evidence>
<keyword evidence="6" id="KW-0436">Ligase</keyword>
<organism evidence="6 7">
    <name type="scientific">Chitinophaga lutea</name>
    <dbReference type="NCBI Taxonomy" id="2488634"/>
    <lineage>
        <taxon>Bacteria</taxon>
        <taxon>Pseudomonadati</taxon>
        <taxon>Bacteroidota</taxon>
        <taxon>Chitinophagia</taxon>
        <taxon>Chitinophagales</taxon>
        <taxon>Chitinophagaceae</taxon>
        <taxon>Chitinophaga</taxon>
    </lineage>
</organism>
<comment type="similarity">
    <text evidence="1 4">Belongs to the 5-formyltetrahydrofolate cyclo-ligase family.</text>
</comment>
<evidence type="ECO:0000313" key="6">
    <source>
        <dbReference type="EMBL" id="RPE08398.1"/>
    </source>
</evidence>
<reference evidence="6 7" key="1">
    <citation type="submission" date="2018-11" db="EMBL/GenBank/DDBJ databases">
        <title>Chitinophaga lutea sp.nov., isolate from arsenic contaminated soil.</title>
        <authorList>
            <person name="Zong Y."/>
        </authorList>
    </citation>
    <scope>NUCLEOTIDE SEQUENCE [LARGE SCALE GENOMIC DNA]</scope>
    <source>
        <strain evidence="6 7">ZY74</strain>
    </source>
</reference>
<accession>A0A3N4PLG9</accession>
<evidence type="ECO:0000256" key="2">
    <source>
        <dbReference type="ARBA" id="ARBA00022741"/>
    </source>
</evidence>
<dbReference type="NCBIfam" id="TIGR02727">
    <property type="entry name" value="MTHFS_bact"/>
    <property type="match status" value="1"/>
</dbReference>
<dbReference type="EC" id="6.3.3.2" evidence="4"/>
<comment type="cofactor">
    <cofactor evidence="4">
        <name>Mg(2+)</name>
        <dbReference type="ChEBI" id="CHEBI:18420"/>
    </cofactor>
</comment>
<proteinExistence type="inferred from homology"/>
<keyword evidence="4" id="KW-0479">Metal-binding</keyword>
<keyword evidence="2 4" id="KW-0547">Nucleotide-binding</keyword>
<dbReference type="AlphaFoldDB" id="A0A3N4PLG9"/>
<dbReference type="GO" id="GO:0046872">
    <property type="term" value="F:metal ion binding"/>
    <property type="evidence" value="ECO:0007669"/>
    <property type="project" value="UniProtKB-KW"/>
</dbReference>
<dbReference type="PANTHER" id="PTHR23407">
    <property type="entry name" value="ATPASE INHIBITOR/5-FORMYLTETRAHYDROFOLATE CYCLO-LIGASE"/>
    <property type="match status" value="1"/>
</dbReference>
<dbReference type="Pfam" id="PF01812">
    <property type="entry name" value="5-FTHF_cyc-lig"/>
    <property type="match status" value="1"/>
</dbReference>
<dbReference type="GO" id="GO:0009396">
    <property type="term" value="P:folic acid-containing compound biosynthetic process"/>
    <property type="evidence" value="ECO:0007669"/>
    <property type="project" value="TreeGrafter"/>
</dbReference>
<evidence type="ECO:0000256" key="1">
    <source>
        <dbReference type="ARBA" id="ARBA00010638"/>
    </source>
</evidence>
<dbReference type="Proteomes" id="UP000278351">
    <property type="component" value="Unassembled WGS sequence"/>
</dbReference>
<keyword evidence="7" id="KW-1185">Reference proteome</keyword>
<dbReference type="InterPro" id="IPR037171">
    <property type="entry name" value="NagB/RpiA_transferase-like"/>
</dbReference>
<evidence type="ECO:0000256" key="5">
    <source>
        <dbReference type="SAM" id="MobiDB-lite"/>
    </source>
</evidence>
<dbReference type="EMBL" id="RPDH01000002">
    <property type="protein sequence ID" value="RPE08398.1"/>
    <property type="molecule type" value="Genomic_DNA"/>
</dbReference>
<comment type="catalytic activity">
    <reaction evidence="4">
        <text>(6S)-5-formyl-5,6,7,8-tetrahydrofolate + ATP = (6R)-5,10-methenyltetrahydrofolate + ADP + phosphate</text>
        <dbReference type="Rhea" id="RHEA:10488"/>
        <dbReference type="ChEBI" id="CHEBI:30616"/>
        <dbReference type="ChEBI" id="CHEBI:43474"/>
        <dbReference type="ChEBI" id="CHEBI:57455"/>
        <dbReference type="ChEBI" id="CHEBI:57457"/>
        <dbReference type="ChEBI" id="CHEBI:456216"/>
        <dbReference type="EC" id="6.3.3.2"/>
    </reaction>
</comment>
<dbReference type="GO" id="GO:0005524">
    <property type="term" value="F:ATP binding"/>
    <property type="evidence" value="ECO:0007669"/>
    <property type="project" value="UniProtKB-KW"/>
</dbReference>
<sequence length="232" mass="26018">MEPLPPHHPHSARAQAQPGFCTGTGGVDEAASANTAHGMTFTKKDIRKAYLARRLELADEEAARLNAALLRHCRELHLGSPVYVHLFLPITAKKEVDTYPLAEWLRSTYPGVQLVLSRSYLATGNMQHYLWDERTRLVHNAYGIPEPESGRIVAPKEIDVVFVPMLAFDEAGHRVGYGKGMYDEFLQQCRKDVKAIGLSLFPPLPELIEDAYEGDVPMNIVVTPTQVYYFQD</sequence>
<name>A0A3N4PLG9_9BACT</name>
<evidence type="ECO:0000256" key="3">
    <source>
        <dbReference type="ARBA" id="ARBA00022840"/>
    </source>
</evidence>
<dbReference type="Gene3D" id="3.40.50.10420">
    <property type="entry name" value="NagB/RpiA/CoA transferase-like"/>
    <property type="match status" value="1"/>
</dbReference>
<evidence type="ECO:0000256" key="4">
    <source>
        <dbReference type="RuleBase" id="RU361279"/>
    </source>
</evidence>
<gene>
    <name evidence="6" type="ORF">EGT74_15225</name>
</gene>
<dbReference type="SUPFAM" id="SSF100950">
    <property type="entry name" value="NagB/RpiA/CoA transferase-like"/>
    <property type="match status" value="1"/>
</dbReference>
<keyword evidence="3 4" id="KW-0067">ATP-binding</keyword>
<dbReference type="InterPro" id="IPR024185">
    <property type="entry name" value="FTHF_cligase-like_sf"/>
</dbReference>